<gene>
    <name evidence="1" type="ORF">QO006_002651</name>
</gene>
<protein>
    <submittedName>
        <fullName evidence="1">Uncharacterized protein</fullName>
    </submittedName>
</protein>
<dbReference type="RefSeq" id="WP_307466870.1">
    <property type="nucleotide sequence ID" value="NZ_JAURUR010000009.1"/>
</dbReference>
<name>A0ABT9MF24_9DEIO</name>
<evidence type="ECO:0000313" key="1">
    <source>
        <dbReference type="EMBL" id="MDP9765203.1"/>
    </source>
</evidence>
<sequence>MDLTEAVGPADSPARDFARSTVFRALEPVTEQLTRALLSARGRPSQPAWRALEAEAAPRIKP</sequence>
<comment type="caution">
    <text evidence="1">The sequence shown here is derived from an EMBL/GenBank/DDBJ whole genome shotgun (WGS) entry which is preliminary data.</text>
</comment>
<evidence type="ECO:0000313" key="2">
    <source>
        <dbReference type="Proteomes" id="UP001232163"/>
    </source>
</evidence>
<keyword evidence="2" id="KW-1185">Reference proteome</keyword>
<dbReference type="EMBL" id="JAURUR010000009">
    <property type="protein sequence ID" value="MDP9765203.1"/>
    <property type="molecule type" value="Genomic_DNA"/>
</dbReference>
<organism evidence="1 2">
    <name type="scientific">Deinococcus enclensis</name>
    <dbReference type="NCBI Taxonomy" id="1049582"/>
    <lineage>
        <taxon>Bacteria</taxon>
        <taxon>Thermotogati</taxon>
        <taxon>Deinococcota</taxon>
        <taxon>Deinococci</taxon>
        <taxon>Deinococcales</taxon>
        <taxon>Deinococcaceae</taxon>
        <taxon>Deinococcus</taxon>
    </lineage>
</organism>
<proteinExistence type="predicted"/>
<dbReference type="Proteomes" id="UP001232163">
    <property type="component" value="Unassembled WGS sequence"/>
</dbReference>
<accession>A0ABT9MF24</accession>
<reference evidence="1 2" key="1">
    <citation type="submission" date="2023-07" db="EMBL/GenBank/DDBJ databases">
        <title>Genomic Encyclopedia of Type Strains, Phase IV (KMG-IV): sequencing the most valuable type-strain genomes for metagenomic binning, comparative biology and taxonomic classification.</title>
        <authorList>
            <person name="Goeker M."/>
        </authorList>
    </citation>
    <scope>NUCLEOTIDE SEQUENCE [LARGE SCALE GENOMIC DNA]</scope>
    <source>
        <strain evidence="1 2">NIO-1023</strain>
    </source>
</reference>